<dbReference type="PANTHER" id="PTHR34448:SF3">
    <property type="entry name" value="AMINOPEPTIDASE AMPS"/>
    <property type="match status" value="1"/>
</dbReference>
<dbReference type="GO" id="GO:0004177">
    <property type="term" value="F:aminopeptidase activity"/>
    <property type="evidence" value="ECO:0007669"/>
    <property type="project" value="UniProtKB-KW"/>
</dbReference>
<dbReference type="InterPro" id="IPR052170">
    <property type="entry name" value="M29_Exopeptidase"/>
</dbReference>
<evidence type="ECO:0000256" key="4">
    <source>
        <dbReference type="ARBA" id="ARBA00008236"/>
    </source>
</evidence>
<gene>
    <name evidence="10" type="ORF">SAMN06265361_1132</name>
</gene>
<keyword evidence="5 10" id="KW-0031">Aminopeptidase</keyword>
<dbReference type="Pfam" id="PF02073">
    <property type="entry name" value="Peptidase_M29"/>
    <property type="match status" value="1"/>
</dbReference>
<reference evidence="10" key="1">
    <citation type="submission" date="2017-05" db="EMBL/GenBank/DDBJ databases">
        <authorList>
            <person name="Varghese N."/>
            <person name="Submissions S."/>
        </authorList>
    </citation>
    <scope>NUCLEOTIDE SEQUENCE</scope>
    <source>
        <strain evidence="10">DSM 45262</strain>
    </source>
</reference>
<name>A0AA45WS81_9BACL</name>
<dbReference type="Proteomes" id="UP001157946">
    <property type="component" value="Unassembled WGS sequence"/>
</dbReference>
<evidence type="ECO:0000256" key="1">
    <source>
        <dbReference type="ARBA" id="ARBA00001941"/>
    </source>
</evidence>
<comment type="cofactor">
    <cofactor evidence="3">
        <name>Zn(2+)</name>
        <dbReference type="ChEBI" id="CHEBI:29105"/>
    </cofactor>
</comment>
<dbReference type="InterPro" id="IPR035097">
    <property type="entry name" value="M29_N-terminal"/>
</dbReference>
<evidence type="ECO:0000256" key="2">
    <source>
        <dbReference type="ARBA" id="ARBA00001946"/>
    </source>
</evidence>
<evidence type="ECO:0000313" key="11">
    <source>
        <dbReference type="Proteomes" id="UP001157946"/>
    </source>
</evidence>
<evidence type="ECO:0000256" key="3">
    <source>
        <dbReference type="ARBA" id="ARBA00001947"/>
    </source>
</evidence>
<dbReference type="PANTHER" id="PTHR34448">
    <property type="entry name" value="AMINOPEPTIDASE"/>
    <property type="match status" value="1"/>
</dbReference>
<dbReference type="RefSeq" id="WP_102992644.1">
    <property type="nucleotide sequence ID" value="NZ_FXTU01000013.1"/>
</dbReference>
<proteinExistence type="inferred from homology"/>
<dbReference type="AlphaFoldDB" id="A0AA45WS81"/>
<keyword evidence="7" id="KW-0479">Metal-binding</keyword>
<dbReference type="InterPro" id="IPR000787">
    <property type="entry name" value="Peptidase_M29"/>
</dbReference>
<keyword evidence="11" id="KW-1185">Reference proteome</keyword>
<sequence>MLKAKELTIYARLLIQLGVNLQPGQNLAIRASTDAAPLVRKLVEVAYESGAPHVLVDWSDDEINRIRLRMAPEETLAFVPEGKVEDFIRMIEGGAAVISILTPKPELLKDVETSRIATVTKAMGKAMKKYQELAQGGEISWTIGVVPTAEWANVVFPELGEEAALAKLWESIKLATRLDHGDPLAYWQAYANRLEERTAWLNDQQFTRLQYWGPGTELTVELPKNHRWLGGGLKNSQGVYFLPNIPTEEVFTAPVRNGVNGRVRNSKPLVYNGQVIDGFTLTFENGQVVQAEAETGNASLQALLQMDAGAAHLGEVALVPHDSVLSKLGVVFRNTLFDENASCHFALGAAYPFCIEDGVTMSKEERAGNGLNESVIHVDFMVGTAELDIDAVTVEGRVVPLFRNGNWV</sequence>
<accession>A0AA45WS81</accession>
<comment type="cofactor">
    <cofactor evidence="2">
        <name>Mg(2+)</name>
        <dbReference type="ChEBI" id="CHEBI:18420"/>
    </cofactor>
</comment>
<dbReference type="GO" id="GO:0046872">
    <property type="term" value="F:metal ion binding"/>
    <property type="evidence" value="ECO:0007669"/>
    <property type="project" value="UniProtKB-KW"/>
</dbReference>
<dbReference type="PRINTS" id="PR00919">
    <property type="entry name" value="THERMOPTASE"/>
</dbReference>
<dbReference type="EMBL" id="FXTU01000013">
    <property type="protein sequence ID" value="SMP35448.1"/>
    <property type="molecule type" value="Genomic_DNA"/>
</dbReference>
<evidence type="ECO:0000256" key="7">
    <source>
        <dbReference type="ARBA" id="ARBA00022723"/>
    </source>
</evidence>
<comment type="caution">
    <text evidence="10">The sequence shown here is derived from an EMBL/GenBank/DDBJ whole genome shotgun (WGS) entry which is preliminary data.</text>
</comment>
<evidence type="ECO:0000313" key="10">
    <source>
        <dbReference type="EMBL" id="SMP35448.1"/>
    </source>
</evidence>
<keyword evidence="6" id="KW-0645">Protease</keyword>
<keyword evidence="9" id="KW-0482">Metalloprotease</keyword>
<dbReference type="GO" id="GO:0006508">
    <property type="term" value="P:proteolysis"/>
    <property type="evidence" value="ECO:0007669"/>
    <property type="project" value="UniProtKB-KW"/>
</dbReference>
<protein>
    <submittedName>
        <fullName evidence="10">Aminopeptidase II. Metallo peptidase. MEROPS family M29</fullName>
    </submittedName>
</protein>
<organism evidence="10 11">
    <name type="scientific">Laceyella tengchongensis</name>
    <dbReference type="NCBI Taxonomy" id="574699"/>
    <lineage>
        <taxon>Bacteria</taxon>
        <taxon>Bacillati</taxon>
        <taxon>Bacillota</taxon>
        <taxon>Bacilli</taxon>
        <taxon>Bacillales</taxon>
        <taxon>Thermoactinomycetaceae</taxon>
        <taxon>Laceyella</taxon>
    </lineage>
</organism>
<comment type="cofactor">
    <cofactor evidence="1">
        <name>Co(2+)</name>
        <dbReference type="ChEBI" id="CHEBI:48828"/>
    </cofactor>
</comment>
<comment type="similarity">
    <text evidence="4">Belongs to the peptidase M29 family.</text>
</comment>
<evidence type="ECO:0000256" key="5">
    <source>
        <dbReference type="ARBA" id="ARBA00022438"/>
    </source>
</evidence>
<dbReference type="Gene3D" id="3.40.1830.10">
    <property type="entry name" value="Thermophilic metalloprotease (M29)"/>
    <property type="match status" value="1"/>
</dbReference>
<dbReference type="SUPFAM" id="SSF144052">
    <property type="entry name" value="Thermophilic metalloprotease-like"/>
    <property type="match status" value="1"/>
</dbReference>
<evidence type="ECO:0000256" key="9">
    <source>
        <dbReference type="ARBA" id="ARBA00023049"/>
    </source>
</evidence>
<evidence type="ECO:0000256" key="6">
    <source>
        <dbReference type="ARBA" id="ARBA00022670"/>
    </source>
</evidence>
<dbReference type="GO" id="GO:0008237">
    <property type="term" value="F:metallopeptidase activity"/>
    <property type="evidence" value="ECO:0007669"/>
    <property type="project" value="UniProtKB-KW"/>
</dbReference>
<keyword evidence="8" id="KW-0378">Hydrolase</keyword>
<evidence type="ECO:0000256" key="8">
    <source>
        <dbReference type="ARBA" id="ARBA00022801"/>
    </source>
</evidence>